<dbReference type="InterPro" id="IPR051791">
    <property type="entry name" value="Pra-immunoreactive"/>
</dbReference>
<evidence type="ECO:0000256" key="2">
    <source>
        <dbReference type="ARBA" id="ARBA00022475"/>
    </source>
</evidence>
<dbReference type="AlphaFoldDB" id="A0A7X2H195"/>
<keyword evidence="2" id="KW-1003">Cell membrane</keyword>
<keyword evidence="4 6" id="KW-1133">Transmembrane helix</keyword>
<dbReference type="GO" id="GO:0005886">
    <property type="term" value="C:plasma membrane"/>
    <property type="evidence" value="ECO:0007669"/>
    <property type="project" value="UniProtKB-SubCell"/>
</dbReference>
<feature type="transmembrane region" description="Helical" evidence="6">
    <location>
        <begin position="96"/>
        <end position="115"/>
    </location>
</feature>
<dbReference type="Proteomes" id="UP000463051">
    <property type="component" value="Unassembled WGS sequence"/>
</dbReference>
<evidence type="ECO:0000313" key="9">
    <source>
        <dbReference type="Proteomes" id="UP000463051"/>
    </source>
</evidence>
<feature type="transmembrane region" description="Helical" evidence="6">
    <location>
        <begin position="135"/>
        <end position="155"/>
    </location>
</feature>
<evidence type="ECO:0000256" key="4">
    <source>
        <dbReference type="ARBA" id="ARBA00022989"/>
    </source>
</evidence>
<comment type="subcellular location">
    <subcellularLocation>
        <location evidence="1">Cell membrane</location>
        <topology evidence="1">Multi-pass membrane protein</topology>
    </subcellularLocation>
</comment>
<name>A0A7X2H195_9BACL</name>
<organism evidence="8 9">
    <name type="scientific">Paenibacillus monticola</name>
    <dbReference type="NCBI Taxonomy" id="2666075"/>
    <lineage>
        <taxon>Bacteria</taxon>
        <taxon>Bacillati</taxon>
        <taxon>Bacillota</taxon>
        <taxon>Bacilli</taxon>
        <taxon>Bacillales</taxon>
        <taxon>Paenibacillaceae</taxon>
        <taxon>Paenibacillus</taxon>
    </lineage>
</organism>
<evidence type="ECO:0000256" key="5">
    <source>
        <dbReference type="ARBA" id="ARBA00023136"/>
    </source>
</evidence>
<dbReference type="RefSeq" id="WP_154116510.1">
    <property type="nucleotide sequence ID" value="NZ_WJXB01000001.1"/>
</dbReference>
<dbReference type="EMBL" id="WJXB01000001">
    <property type="protein sequence ID" value="MRN51717.1"/>
    <property type="molecule type" value="Genomic_DNA"/>
</dbReference>
<evidence type="ECO:0000313" key="8">
    <source>
        <dbReference type="EMBL" id="MRN51717.1"/>
    </source>
</evidence>
<proteinExistence type="predicted"/>
<keyword evidence="3 6" id="KW-0812">Transmembrane</keyword>
<comment type="caution">
    <text evidence="8">The sequence shown here is derived from an EMBL/GenBank/DDBJ whole genome shotgun (WGS) entry which is preliminary data.</text>
</comment>
<sequence>MDRNFSEADFVGFWKRVLITLLDGAILIIPALLLNRLSSSLADFWQSEIPLIIPWIFYLCFDVLLVSRFGGTPGRLILRTRIVNAEGNYPSLKQAVLRDCFYIVSSVLAIIVNLGEHPYTVISRNLSLWADQATVLNFILSWVIVIDSLFIVFTVRNRALHDMIAGTYVVYKSALDRSSEE</sequence>
<evidence type="ECO:0000256" key="3">
    <source>
        <dbReference type="ARBA" id="ARBA00022692"/>
    </source>
</evidence>
<keyword evidence="9" id="KW-1185">Reference proteome</keyword>
<evidence type="ECO:0000256" key="1">
    <source>
        <dbReference type="ARBA" id="ARBA00004651"/>
    </source>
</evidence>
<gene>
    <name evidence="8" type="ORF">GJB61_01685</name>
</gene>
<feature type="transmembrane region" description="Helical" evidence="6">
    <location>
        <begin position="52"/>
        <end position="71"/>
    </location>
</feature>
<accession>A0A7X2H195</accession>
<protein>
    <recommendedName>
        <fullName evidence="7">RDD domain-containing protein</fullName>
    </recommendedName>
</protein>
<evidence type="ECO:0000259" key="7">
    <source>
        <dbReference type="Pfam" id="PF06271"/>
    </source>
</evidence>
<feature type="domain" description="RDD" evidence="7">
    <location>
        <begin position="11"/>
        <end position="166"/>
    </location>
</feature>
<reference evidence="8 9" key="1">
    <citation type="submission" date="2019-11" db="EMBL/GenBank/DDBJ databases">
        <title>Paenibacillus monticola sp. nov., a novel PGPR strain isolated from mountain sample in China.</title>
        <authorList>
            <person name="Zhao Q."/>
            <person name="Li H.-P."/>
            <person name="Zhang J.-L."/>
        </authorList>
    </citation>
    <scope>NUCLEOTIDE SEQUENCE [LARGE SCALE GENOMIC DNA]</scope>
    <source>
        <strain evidence="8 9">LC-T2</strain>
    </source>
</reference>
<dbReference type="InterPro" id="IPR010432">
    <property type="entry name" value="RDD"/>
</dbReference>
<dbReference type="PANTHER" id="PTHR36115:SF9">
    <property type="entry name" value="LMO1584 PROTEIN"/>
    <property type="match status" value="1"/>
</dbReference>
<feature type="transmembrane region" description="Helical" evidence="6">
    <location>
        <begin position="12"/>
        <end position="32"/>
    </location>
</feature>
<dbReference type="Pfam" id="PF06271">
    <property type="entry name" value="RDD"/>
    <property type="match status" value="1"/>
</dbReference>
<dbReference type="PANTHER" id="PTHR36115">
    <property type="entry name" value="PROLINE-RICH ANTIGEN HOMOLOG-RELATED"/>
    <property type="match status" value="1"/>
</dbReference>
<keyword evidence="5 6" id="KW-0472">Membrane</keyword>
<evidence type="ECO:0000256" key="6">
    <source>
        <dbReference type="SAM" id="Phobius"/>
    </source>
</evidence>